<feature type="compositionally biased region" description="Basic and acidic residues" evidence="1">
    <location>
        <begin position="34"/>
        <end position="45"/>
    </location>
</feature>
<keyword evidence="3" id="KW-1185">Reference proteome</keyword>
<dbReference type="AntiFam" id="ANF00006">
    <property type="entry name" value="Translation of CRISPR region"/>
</dbReference>
<proteinExistence type="predicted"/>
<gene>
    <name evidence="2" type="ORF">SAMN05421580_112123</name>
</gene>
<feature type="region of interest" description="Disordered" evidence="1">
    <location>
        <begin position="28"/>
        <end position="60"/>
    </location>
</feature>
<feature type="region of interest" description="Disordered" evidence="1">
    <location>
        <begin position="144"/>
        <end position="186"/>
    </location>
</feature>
<feature type="region of interest" description="Disordered" evidence="1">
    <location>
        <begin position="210"/>
        <end position="266"/>
    </location>
</feature>
<reference evidence="3" key="1">
    <citation type="submission" date="2017-01" db="EMBL/GenBank/DDBJ databases">
        <authorList>
            <person name="Varghese N."/>
            <person name="Submissions S."/>
        </authorList>
    </citation>
    <scope>NUCLEOTIDE SEQUENCE [LARGE SCALE GENOMIC DNA]</scope>
    <source>
        <strain evidence="3">DSM 19945</strain>
    </source>
</reference>
<sequence length="266" mass="28916">MGGFGNERRFIPAWAGNSCRAHAWRGAGAVHPRVGGEQRRQSDQRRRYRGSSPRGRGTDLSRLPAEYSVRFIPAWAGNRQLWSSFSCEIPVHPRVGGEQGLTDFALNFRPGSSPRGRGTEGGGLTNMQPARFIPAWAGNRCAPDRPGRQASVHPRVGGEQSPPYVSRARACGSSPRGRGTARDLPKRAAHRRFIPAWAGNRKQAMALSHSNPVHPRVGGEQLTSVPSSMASGGSSPRGRGTDITTSKKAMQHRFIPAWAGNSNMRR</sequence>
<protein>
    <submittedName>
        <fullName evidence="2">Uncharacterized protein</fullName>
    </submittedName>
</protein>
<evidence type="ECO:0000313" key="3">
    <source>
        <dbReference type="Proteomes" id="UP000186221"/>
    </source>
</evidence>
<evidence type="ECO:0000313" key="2">
    <source>
        <dbReference type="EMBL" id="SIT17281.1"/>
    </source>
</evidence>
<accession>A0A1N7Q391</accession>
<evidence type="ECO:0000256" key="1">
    <source>
        <dbReference type="SAM" id="MobiDB-lite"/>
    </source>
</evidence>
<dbReference type="AlphaFoldDB" id="A0A1N7Q391"/>
<dbReference type="EMBL" id="FTOG01000012">
    <property type="protein sequence ID" value="SIT17281.1"/>
    <property type="molecule type" value="Genomic_DNA"/>
</dbReference>
<dbReference type="AntiFam" id="ANF00057">
    <property type="entry name" value="Translation of E. coli type CRISPR repeat"/>
</dbReference>
<name>A0A1N7Q391_9RHOB</name>
<organism evidence="2 3">
    <name type="scientific">Rhodobacter aestuarii</name>
    <dbReference type="NCBI Taxonomy" id="453582"/>
    <lineage>
        <taxon>Bacteria</taxon>
        <taxon>Pseudomonadati</taxon>
        <taxon>Pseudomonadota</taxon>
        <taxon>Alphaproteobacteria</taxon>
        <taxon>Rhodobacterales</taxon>
        <taxon>Rhodobacter group</taxon>
        <taxon>Rhodobacter</taxon>
    </lineage>
</organism>
<feature type="compositionally biased region" description="Low complexity" evidence="1">
    <location>
        <begin position="224"/>
        <end position="238"/>
    </location>
</feature>
<dbReference type="Proteomes" id="UP000186221">
    <property type="component" value="Unassembled WGS sequence"/>
</dbReference>
<dbReference type="STRING" id="453582.SAMN05421580_112123"/>